<name>A0ABV8IY57_9ACTN</name>
<dbReference type="PANTHER" id="PTHR36834:SF2">
    <property type="entry name" value="MEMBRANE PROTEIN"/>
    <property type="match status" value="1"/>
</dbReference>
<dbReference type="InterPro" id="IPR006976">
    <property type="entry name" value="VanZ-like"/>
</dbReference>
<keyword evidence="2" id="KW-0812">Transmembrane</keyword>
<feature type="region of interest" description="Disordered" evidence="1">
    <location>
        <begin position="188"/>
        <end position="207"/>
    </location>
</feature>
<dbReference type="InterPro" id="IPR053150">
    <property type="entry name" value="Teicoplanin_resist-assoc"/>
</dbReference>
<keyword evidence="2" id="KW-0472">Membrane</keyword>
<evidence type="ECO:0000259" key="3">
    <source>
        <dbReference type="Pfam" id="PF04892"/>
    </source>
</evidence>
<evidence type="ECO:0000256" key="1">
    <source>
        <dbReference type="SAM" id="MobiDB-lite"/>
    </source>
</evidence>
<evidence type="ECO:0000256" key="2">
    <source>
        <dbReference type="SAM" id="Phobius"/>
    </source>
</evidence>
<accession>A0ABV8IY57</accession>
<evidence type="ECO:0000313" key="5">
    <source>
        <dbReference type="Proteomes" id="UP001595867"/>
    </source>
</evidence>
<proteinExistence type="predicted"/>
<comment type="caution">
    <text evidence="4">The sequence shown here is derived from an EMBL/GenBank/DDBJ whole genome shotgun (WGS) entry which is preliminary data.</text>
</comment>
<protein>
    <submittedName>
        <fullName evidence="4">VanZ family protein</fullName>
    </submittedName>
</protein>
<feature type="domain" description="VanZ-like" evidence="3">
    <location>
        <begin position="49"/>
        <end position="163"/>
    </location>
</feature>
<keyword evidence="2" id="KW-1133">Transmembrane helix</keyword>
<feature type="transmembrane region" description="Helical" evidence="2">
    <location>
        <begin position="89"/>
        <end position="108"/>
    </location>
</feature>
<feature type="transmembrane region" description="Helical" evidence="2">
    <location>
        <begin position="41"/>
        <end position="65"/>
    </location>
</feature>
<feature type="transmembrane region" description="Helical" evidence="2">
    <location>
        <begin position="115"/>
        <end position="136"/>
    </location>
</feature>
<dbReference type="PANTHER" id="PTHR36834">
    <property type="entry name" value="MEMBRANE PROTEIN-RELATED"/>
    <property type="match status" value="1"/>
</dbReference>
<feature type="transmembrane region" description="Helical" evidence="2">
    <location>
        <begin position="6"/>
        <end position="29"/>
    </location>
</feature>
<reference evidence="5" key="1">
    <citation type="journal article" date="2019" name="Int. J. Syst. Evol. Microbiol.">
        <title>The Global Catalogue of Microorganisms (GCM) 10K type strain sequencing project: providing services to taxonomists for standard genome sequencing and annotation.</title>
        <authorList>
            <consortium name="The Broad Institute Genomics Platform"/>
            <consortium name="The Broad Institute Genome Sequencing Center for Infectious Disease"/>
            <person name="Wu L."/>
            <person name="Ma J."/>
        </authorList>
    </citation>
    <scope>NUCLEOTIDE SEQUENCE [LARGE SCALE GENOMIC DNA]</scope>
    <source>
        <strain evidence="5">TBRC 5832</strain>
    </source>
</reference>
<dbReference type="EMBL" id="JBHSBL010000020">
    <property type="protein sequence ID" value="MFC4069224.1"/>
    <property type="molecule type" value="Genomic_DNA"/>
</dbReference>
<dbReference type="Proteomes" id="UP001595867">
    <property type="component" value="Unassembled WGS sequence"/>
</dbReference>
<dbReference type="Pfam" id="PF04892">
    <property type="entry name" value="VanZ"/>
    <property type="match status" value="1"/>
</dbReference>
<sequence>MPTHQYDIPALPVLLPLGLALMLAVVLFLRLRGLLTPARVALGWFAGWYAVAVLGATLLPMHLAWGGDYDPDQYRFIFIPLLEMRPLDFVLNTIMTLPLAGLLFLLFGIREERRLVRIGFLVSLAIETTQLVMLFTLDGNRWADVNDLTSNTLGTWLGYLAFRRLMRFEHFRRAVGSCAFARNARNARSDQEGRNGRDGRETPAATR</sequence>
<gene>
    <name evidence="4" type="ORF">ACFO0C_30245</name>
</gene>
<keyword evidence="5" id="KW-1185">Reference proteome</keyword>
<organism evidence="4 5">
    <name type="scientific">Actinoplanes subglobosus</name>
    <dbReference type="NCBI Taxonomy" id="1547892"/>
    <lineage>
        <taxon>Bacteria</taxon>
        <taxon>Bacillati</taxon>
        <taxon>Actinomycetota</taxon>
        <taxon>Actinomycetes</taxon>
        <taxon>Micromonosporales</taxon>
        <taxon>Micromonosporaceae</taxon>
        <taxon>Actinoplanes</taxon>
    </lineage>
</organism>
<dbReference type="RefSeq" id="WP_378070113.1">
    <property type="nucleotide sequence ID" value="NZ_JBHSBL010000020.1"/>
</dbReference>
<feature type="compositionally biased region" description="Basic and acidic residues" evidence="1">
    <location>
        <begin position="188"/>
        <end position="201"/>
    </location>
</feature>
<evidence type="ECO:0000313" key="4">
    <source>
        <dbReference type="EMBL" id="MFC4069224.1"/>
    </source>
</evidence>